<dbReference type="Proteomes" id="UP001172102">
    <property type="component" value="Unassembled WGS sequence"/>
</dbReference>
<name>A0AA40E6U8_9PEZI</name>
<organism evidence="1 2">
    <name type="scientific">Lasiosphaeris hirsuta</name>
    <dbReference type="NCBI Taxonomy" id="260670"/>
    <lineage>
        <taxon>Eukaryota</taxon>
        <taxon>Fungi</taxon>
        <taxon>Dikarya</taxon>
        <taxon>Ascomycota</taxon>
        <taxon>Pezizomycotina</taxon>
        <taxon>Sordariomycetes</taxon>
        <taxon>Sordariomycetidae</taxon>
        <taxon>Sordariales</taxon>
        <taxon>Lasiosphaeriaceae</taxon>
        <taxon>Lasiosphaeris</taxon>
    </lineage>
</organism>
<reference evidence="1" key="1">
    <citation type="submission" date="2023-06" db="EMBL/GenBank/DDBJ databases">
        <title>Genome-scale phylogeny and comparative genomics of the fungal order Sordariales.</title>
        <authorList>
            <consortium name="Lawrence Berkeley National Laboratory"/>
            <person name="Hensen N."/>
            <person name="Bonometti L."/>
            <person name="Westerberg I."/>
            <person name="Brannstrom I.O."/>
            <person name="Guillou S."/>
            <person name="Cros-Aarteil S."/>
            <person name="Calhoun S."/>
            <person name="Haridas S."/>
            <person name="Kuo A."/>
            <person name="Mondo S."/>
            <person name="Pangilinan J."/>
            <person name="Riley R."/>
            <person name="Labutti K."/>
            <person name="Andreopoulos B."/>
            <person name="Lipzen A."/>
            <person name="Chen C."/>
            <person name="Yanf M."/>
            <person name="Daum C."/>
            <person name="Ng V."/>
            <person name="Clum A."/>
            <person name="Steindorff A."/>
            <person name="Ohm R."/>
            <person name="Martin F."/>
            <person name="Silar P."/>
            <person name="Natvig D."/>
            <person name="Lalanne C."/>
            <person name="Gautier V."/>
            <person name="Ament-Velasquez S.L."/>
            <person name="Kruys A."/>
            <person name="Hutchinson M.I."/>
            <person name="Powell A.J."/>
            <person name="Barry K."/>
            <person name="Miller A.N."/>
            <person name="Grigoriev I.V."/>
            <person name="Debuchy R."/>
            <person name="Gladieux P."/>
            <person name="Thoren M.H."/>
            <person name="Johannesson H."/>
        </authorList>
    </citation>
    <scope>NUCLEOTIDE SEQUENCE</scope>
    <source>
        <strain evidence="1">SMH4607-1</strain>
    </source>
</reference>
<dbReference type="AlphaFoldDB" id="A0AA40E6U8"/>
<keyword evidence="2" id="KW-1185">Reference proteome</keyword>
<evidence type="ECO:0000313" key="2">
    <source>
        <dbReference type="Proteomes" id="UP001172102"/>
    </source>
</evidence>
<evidence type="ECO:0000313" key="1">
    <source>
        <dbReference type="EMBL" id="KAK0730429.1"/>
    </source>
</evidence>
<protein>
    <submittedName>
        <fullName evidence="1">Uncharacterized protein</fullName>
    </submittedName>
</protein>
<sequence length="222" mass="25911">MWRKRSTRSTRAKNAYENIYKFIVEPMTGFNAAGYPYTSPPHEVIAELTAAVGGTGARLRSIDIHLEYLTKLSRIGPCQWSEARQRFSLATQRLETFTFTRQYTYETDSEQLRWFLGFYLNITSLRHVKLCFPMELEYASPTVNIGQVIAATTWPNLQEISVCGLRLRLVDITTFARRLRQPGHIEMRDIPLLSGTWEEVLRYHAWKDQSERANSNYFLIWC</sequence>
<accession>A0AA40E6U8</accession>
<dbReference type="EMBL" id="JAUKUA010000001">
    <property type="protein sequence ID" value="KAK0730429.1"/>
    <property type="molecule type" value="Genomic_DNA"/>
</dbReference>
<comment type="caution">
    <text evidence="1">The sequence shown here is derived from an EMBL/GenBank/DDBJ whole genome shotgun (WGS) entry which is preliminary data.</text>
</comment>
<proteinExistence type="predicted"/>
<gene>
    <name evidence="1" type="ORF">B0H67DRAFT_32652</name>
</gene>